<name>A0ABD2VZV6_9HYME</name>
<gene>
    <name evidence="4" type="ORF">TKK_018166</name>
</gene>
<dbReference type="GO" id="GO:0005634">
    <property type="term" value="C:nucleus"/>
    <property type="evidence" value="ECO:0007669"/>
    <property type="project" value="UniProtKB-SubCell"/>
</dbReference>
<comment type="function">
    <text evidence="2">Decapping enzyme for NAD-capped RNAs: specifically hydrolyzes the nicotinamide adenine dinucleotide (NAD) cap from a subset of RNAs by removing the entire NAD moiety from the 5'-end of an NAD-capped RNA.</text>
</comment>
<keyword evidence="2" id="KW-0479">Metal-binding</keyword>
<feature type="domain" description="RAI1-like" evidence="3">
    <location>
        <begin position="25"/>
        <end position="368"/>
    </location>
</feature>
<accession>A0ABD2VZV6</accession>
<dbReference type="InterPro" id="IPR039039">
    <property type="entry name" value="RAI1-like_fam"/>
</dbReference>
<evidence type="ECO:0000313" key="4">
    <source>
        <dbReference type="EMBL" id="KAL3386294.1"/>
    </source>
</evidence>
<organism evidence="4 5">
    <name type="scientific">Trichogramma kaykai</name>
    <dbReference type="NCBI Taxonomy" id="54128"/>
    <lineage>
        <taxon>Eukaryota</taxon>
        <taxon>Metazoa</taxon>
        <taxon>Ecdysozoa</taxon>
        <taxon>Arthropoda</taxon>
        <taxon>Hexapoda</taxon>
        <taxon>Insecta</taxon>
        <taxon>Pterygota</taxon>
        <taxon>Neoptera</taxon>
        <taxon>Endopterygota</taxon>
        <taxon>Hymenoptera</taxon>
        <taxon>Apocrita</taxon>
        <taxon>Proctotrupomorpha</taxon>
        <taxon>Chalcidoidea</taxon>
        <taxon>Trichogrammatidae</taxon>
        <taxon>Trichogramma</taxon>
    </lineage>
</organism>
<evidence type="ECO:0000313" key="5">
    <source>
        <dbReference type="Proteomes" id="UP001627154"/>
    </source>
</evidence>
<dbReference type="AlphaFoldDB" id="A0ABD2VZV6"/>
<dbReference type="GO" id="GO:0003723">
    <property type="term" value="F:RNA binding"/>
    <property type="evidence" value="ECO:0007669"/>
    <property type="project" value="UniProtKB-KW"/>
</dbReference>
<keyword evidence="2" id="KW-0540">Nuclease</keyword>
<keyword evidence="2" id="KW-0547">Nucleotide-binding</keyword>
<comment type="subcellular location">
    <subcellularLocation>
        <location evidence="2">Nucleus</location>
    </subcellularLocation>
</comment>
<keyword evidence="2" id="KW-0539">Nucleus</keyword>
<evidence type="ECO:0000256" key="2">
    <source>
        <dbReference type="RuleBase" id="RU367113"/>
    </source>
</evidence>
<dbReference type="GO" id="GO:0000166">
    <property type="term" value="F:nucleotide binding"/>
    <property type="evidence" value="ECO:0007669"/>
    <property type="project" value="UniProtKB-KW"/>
</dbReference>
<evidence type="ECO:0000259" key="3">
    <source>
        <dbReference type="Pfam" id="PF08652"/>
    </source>
</evidence>
<comment type="cofactor">
    <cofactor evidence="2">
        <name>a divalent metal cation</name>
        <dbReference type="ChEBI" id="CHEBI:60240"/>
    </cofactor>
</comment>
<dbReference type="EMBL" id="JBJJXI010000147">
    <property type="protein sequence ID" value="KAL3386294.1"/>
    <property type="molecule type" value="Genomic_DNA"/>
</dbReference>
<comment type="caution">
    <text evidence="4">The sequence shown here is derived from an EMBL/GenBank/DDBJ whole genome shotgun (WGS) entry which is preliminary data.</text>
</comment>
<dbReference type="GO" id="GO:0016787">
    <property type="term" value="F:hydrolase activity"/>
    <property type="evidence" value="ECO:0007669"/>
    <property type="project" value="UniProtKB-KW"/>
</dbReference>
<dbReference type="GO" id="GO:0004518">
    <property type="term" value="F:nuclease activity"/>
    <property type="evidence" value="ECO:0007669"/>
    <property type="project" value="UniProtKB-KW"/>
</dbReference>
<keyword evidence="2" id="KW-0378">Hydrolase</keyword>
<proteinExistence type="inferred from homology"/>
<dbReference type="Pfam" id="PF08652">
    <property type="entry name" value="RAI1"/>
    <property type="match status" value="1"/>
</dbReference>
<dbReference type="InterPro" id="IPR013961">
    <property type="entry name" value="RAI1"/>
</dbReference>
<dbReference type="PANTHER" id="PTHR12395">
    <property type="entry name" value="DOM-3 RELATED"/>
    <property type="match status" value="1"/>
</dbReference>
<reference evidence="4 5" key="1">
    <citation type="journal article" date="2024" name="bioRxiv">
        <title>A reference genome for Trichogramma kaykai: A tiny desert-dwelling parasitoid wasp with competing sex-ratio distorters.</title>
        <authorList>
            <person name="Culotta J."/>
            <person name="Lindsey A.R."/>
        </authorList>
    </citation>
    <scope>NUCLEOTIDE SEQUENCE [LARGE SCALE GENOMIC DNA]</scope>
    <source>
        <strain evidence="4 5">KSX58</strain>
    </source>
</reference>
<keyword evidence="2" id="KW-0694">RNA-binding</keyword>
<keyword evidence="5" id="KW-1185">Reference proteome</keyword>
<protein>
    <recommendedName>
        <fullName evidence="2">Decapping nuclease</fullName>
        <ecNumber evidence="2">3.6.1.-</ecNumber>
    </recommendedName>
</protein>
<dbReference type="GO" id="GO:0046872">
    <property type="term" value="F:metal ion binding"/>
    <property type="evidence" value="ECO:0007669"/>
    <property type="project" value="UniProtKB-KW"/>
</dbReference>
<evidence type="ECO:0000256" key="1">
    <source>
        <dbReference type="ARBA" id="ARBA00006562"/>
    </source>
</evidence>
<comment type="similarity">
    <text evidence="1 2">Belongs to the DXO/Dom3Z family.</text>
</comment>
<dbReference type="Proteomes" id="UP001627154">
    <property type="component" value="Unassembled WGS sequence"/>
</dbReference>
<dbReference type="EC" id="3.6.1.-" evidence="2"/>
<sequence length="383" mass="45516">MTSQNNSTWWFDCNQGKQERPKFEKPNIIGYFSLNMQGGKRDYVGDYSQLVYLSKCMLRKRKVHLNLNNGLDKAIRKPVGKDERIDFILTWILSNYNKITLDPQPEPSRWLKPEFICYRGTLTKIATSNYDDSLAWILCAVKFHGTIYICAYDTEEQKHEQLNQTPNDLKFTSYGFKFEQYMTADHPKSMPRTYEPVNEGSEFSCVYTTKLNDMQLLYPAEMDAVDSDVLLEEPIDWNKINFVEFKTSKELNRNTNLEYWYRKVIRWWCQSYLVGVRDLFCGNRSHKGIVYRVDKKSVQSLEHDLREYNWYVEDCLKFCEQFLNHLKTVVKQDHDKCIYKFYKPTNRRQVELEILPGDSELAFLPDWFTDPVNKIVTSRDNSF</sequence>
<dbReference type="PANTHER" id="PTHR12395:SF9">
    <property type="entry name" value="DECAPPING AND EXORIBONUCLEASE PROTEIN"/>
    <property type="match status" value="1"/>
</dbReference>